<sequence>MQQRLIHVMDPMCSWCWGMAPLLDRIRQRWPDLPLHLMPASLRANHGAPLDQHSRQALAAHWQAVASLSGQPFGDPQALPTTLVYDTRPASRALIVARELDPALSWAFARSLQEAFYVAGQDVTQTAVLVAVAEAAGYDAALFSERFDAPASAEQLEQDLQWVEGLGLAELPILFGERDGQLALLSTGYRPETDVLALLERWLAAGEGRQSVA</sequence>
<dbReference type="AlphaFoldDB" id="A0A1S8DHE9"/>
<dbReference type="OrthoDB" id="9813770at2"/>
<accession>A0A1S8DHE9</accession>
<keyword evidence="3" id="KW-1185">Reference proteome</keyword>
<dbReference type="InterPro" id="IPR036249">
    <property type="entry name" value="Thioredoxin-like_sf"/>
</dbReference>
<name>A0A1S8DHE9_9GAMM</name>
<dbReference type="PANTHER" id="PTHR13887:SF54">
    <property type="entry name" value="DSBA FAMILY PROTEIN"/>
    <property type="match status" value="1"/>
</dbReference>
<dbReference type="InterPro" id="IPR001853">
    <property type="entry name" value="DSBA-like_thioredoxin_dom"/>
</dbReference>
<proteinExistence type="predicted"/>
<organism evidence="2 3">
    <name type="scientific">Halopseudomonas pachastrellae</name>
    <dbReference type="NCBI Taxonomy" id="254161"/>
    <lineage>
        <taxon>Bacteria</taxon>
        <taxon>Pseudomonadati</taxon>
        <taxon>Pseudomonadota</taxon>
        <taxon>Gammaproteobacteria</taxon>
        <taxon>Pseudomonadales</taxon>
        <taxon>Pseudomonadaceae</taxon>
        <taxon>Halopseudomonas</taxon>
    </lineage>
</organism>
<evidence type="ECO:0000313" key="3">
    <source>
        <dbReference type="Proteomes" id="UP000242847"/>
    </source>
</evidence>
<dbReference type="EMBL" id="MUBC01000015">
    <property type="protein sequence ID" value="ONM44269.1"/>
    <property type="molecule type" value="Genomic_DNA"/>
</dbReference>
<dbReference type="Gene3D" id="3.40.30.10">
    <property type="entry name" value="Glutaredoxin"/>
    <property type="match status" value="1"/>
</dbReference>
<protein>
    <recommendedName>
        <fullName evidence="1">DSBA-like thioredoxin domain-containing protein</fullName>
    </recommendedName>
</protein>
<dbReference type="PANTHER" id="PTHR13887">
    <property type="entry name" value="GLUTATHIONE S-TRANSFERASE KAPPA"/>
    <property type="match status" value="1"/>
</dbReference>
<dbReference type="Pfam" id="PF01323">
    <property type="entry name" value="DSBA"/>
    <property type="match status" value="1"/>
</dbReference>
<dbReference type="GO" id="GO:0016491">
    <property type="term" value="F:oxidoreductase activity"/>
    <property type="evidence" value="ECO:0007669"/>
    <property type="project" value="InterPro"/>
</dbReference>
<dbReference type="CDD" id="cd03025">
    <property type="entry name" value="DsbA_FrnE_like"/>
    <property type="match status" value="1"/>
</dbReference>
<dbReference type="RefSeq" id="WP_083726650.1">
    <property type="nucleotide sequence ID" value="NZ_FOUD01000017.1"/>
</dbReference>
<comment type="caution">
    <text evidence="2">The sequence shown here is derived from an EMBL/GenBank/DDBJ whole genome shotgun (WGS) entry which is preliminary data.</text>
</comment>
<evidence type="ECO:0000313" key="2">
    <source>
        <dbReference type="EMBL" id="ONM44269.1"/>
    </source>
</evidence>
<dbReference type="Proteomes" id="UP000242847">
    <property type="component" value="Unassembled WGS sequence"/>
</dbReference>
<dbReference type="Gene3D" id="1.10.472.60">
    <property type="entry name" value="putative protein disulfide isomerase domain"/>
    <property type="match status" value="1"/>
</dbReference>
<dbReference type="SUPFAM" id="SSF52833">
    <property type="entry name" value="Thioredoxin-like"/>
    <property type="match status" value="1"/>
</dbReference>
<gene>
    <name evidence="2" type="ORF">BXT89_08460</name>
</gene>
<evidence type="ECO:0000259" key="1">
    <source>
        <dbReference type="Pfam" id="PF01323"/>
    </source>
</evidence>
<reference evidence="2 3" key="1">
    <citation type="submission" date="2017-01" db="EMBL/GenBank/DDBJ databases">
        <title>Draft genome sequence of Pseudomonas pachastrellae type strain CCUG 46540T from a deep sea.</title>
        <authorList>
            <person name="Gomila M."/>
            <person name="Mulet M."/>
            <person name="Lalucat J."/>
            <person name="Garcia-Valdes E."/>
        </authorList>
    </citation>
    <scope>NUCLEOTIDE SEQUENCE [LARGE SCALE GENOMIC DNA]</scope>
    <source>
        <strain evidence="2 3">CCUG 46540</strain>
    </source>
</reference>
<feature type="domain" description="DSBA-like thioredoxin" evidence="1">
    <location>
        <begin position="8"/>
        <end position="175"/>
    </location>
</feature>